<evidence type="ECO:0000313" key="2">
    <source>
        <dbReference type="Proteomes" id="UP000066624"/>
    </source>
</evidence>
<dbReference type="KEGG" id="wma:WM2015_2026"/>
<dbReference type="STRING" id="1579979.WM2015_2026"/>
<keyword evidence="2" id="KW-1185">Reference proteome</keyword>
<gene>
    <name evidence="1" type="ORF">WM2015_2026</name>
</gene>
<dbReference type="Gene3D" id="2.40.160.60">
    <property type="entry name" value="Outer membrane protein transport protein (OMPP1/FadL/TodX)"/>
    <property type="match status" value="1"/>
</dbReference>
<protein>
    <submittedName>
        <fullName evidence="1">Uncharacterized protein</fullName>
    </submittedName>
</protein>
<dbReference type="RefSeq" id="WP_049725959.1">
    <property type="nucleotide sequence ID" value="NZ_CP012154.1"/>
</dbReference>
<dbReference type="AlphaFoldDB" id="A0A0K0XXQ4"/>
<evidence type="ECO:0000313" key="1">
    <source>
        <dbReference type="EMBL" id="AKS42391.1"/>
    </source>
</evidence>
<dbReference type="EMBL" id="CP012154">
    <property type="protein sequence ID" value="AKS42391.1"/>
    <property type="molecule type" value="Genomic_DNA"/>
</dbReference>
<dbReference type="Proteomes" id="UP000066624">
    <property type="component" value="Chromosome"/>
</dbReference>
<organism evidence="1 2">
    <name type="scientific">Wenzhouxiangella marina</name>
    <dbReference type="NCBI Taxonomy" id="1579979"/>
    <lineage>
        <taxon>Bacteria</taxon>
        <taxon>Pseudomonadati</taxon>
        <taxon>Pseudomonadota</taxon>
        <taxon>Gammaproteobacteria</taxon>
        <taxon>Chromatiales</taxon>
        <taxon>Wenzhouxiangellaceae</taxon>
        <taxon>Wenzhouxiangella</taxon>
    </lineage>
</organism>
<name>A0A0K0XXQ4_9GAMM</name>
<dbReference type="OrthoDB" id="19849at2"/>
<accession>A0A0K0XXQ4</accession>
<sequence>MNLRQHTIAAVIASAVSVSAIAVSPADRPAPGPWSDYLLHRITPDLERLSEQAVPRTGWLRMDDTLIAPDFASALLSPGEPMMMFTLDRGRSELTMGPQGRHLGTQGISFQQSLLMPGLTSEINPSTSVTVSAVLASQRYGNSGLNLMESDNAVVAENAVFSRPFGAPEVAHGAGLRLGLMSDIGTQWTFEAAFQSRIDMAEFATLRGLYGTVAELDIPSRLQAGMQFHATSRSSLRFGIEQIFYGEVGAFPSRALPARFTALLGDSTSPRFAWDDLVVYSLGWQWTNGHDLAFYIDYQTRTQPKPTASVLADALEPELADNALLAGLSKGLGRYASLRLSASYAPPEFAFGGNVLGIVSDRLDQDIEVQAMVEFDF</sequence>
<reference evidence="1 2" key="1">
    <citation type="submission" date="2015-07" db="EMBL/GenBank/DDBJ databases">
        <authorList>
            <person name="Noorani M."/>
        </authorList>
    </citation>
    <scope>NUCLEOTIDE SEQUENCE [LARGE SCALE GENOMIC DNA]</scope>
    <source>
        <strain evidence="1 2">KCTC 42284</strain>
    </source>
</reference>
<proteinExistence type="predicted"/>